<dbReference type="SMART" id="SM00028">
    <property type="entry name" value="TPR"/>
    <property type="match status" value="1"/>
</dbReference>
<name>A0A3B1CD75_9ZZZZ</name>
<dbReference type="Gene3D" id="1.25.40.10">
    <property type="entry name" value="Tetratricopeptide repeat domain"/>
    <property type="match status" value="1"/>
</dbReference>
<dbReference type="Pfam" id="PF13181">
    <property type="entry name" value="TPR_8"/>
    <property type="match status" value="1"/>
</dbReference>
<dbReference type="AlphaFoldDB" id="A0A3B1CD75"/>
<dbReference type="SUPFAM" id="SSF48452">
    <property type="entry name" value="TPR-like"/>
    <property type="match status" value="1"/>
</dbReference>
<accession>A0A3B1CD75</accession>
<evidence type="ECO:0000313" key="2">
    <source>
        <dbReference type="EMBL" id="VAX20670.1"/>
    </source>
</evidence>
<keyword evidence="1" id="KW-0812">Transmembrane</keyword>
<reference evidence="2" key="1">
    <citation type="submission" date="2018-06" db="EMBL/GenBank/DDBJ databases">
        <authorList>
            <person name="Zhirakovskaya E."/>
        </authorList>
    </citation>
    <scope>NUCLEOTIDE SEQUENCE</scope>
</reference>
<keyword evidence="1" id="KW-1133">Transmembrane helix</keyword>
<protein>
    <submittedName>
        <fullName evidence="2">Uncharacterized protein</fullName>
    </submittedName>
</protein>
<feature type="transmembrane region" description="Helical" evidence="1">
    <location>
        <begin position="6"/>
        <end position="25"/>
    </location>
</feature>
<dbReference type="InterPro" id="IPR011990">
    <property type="entry name" value="TPR-like_helical_dom_sf"/>
</dbReference>
<keyword evidence="1" id="KW-0472">Membrane</keyword>
<organism evidence="2">
    <name type="scientific">hydrothermal vent metagenome</name>
    <dbReference type="NCBI Taxonomy" id="652676"/>
    <lineage>
        <taxon>unclassified sequences</taxon>
        <taxon>metagenomes</taxon>
        <taxon>ecological metagenomes</taxon>
    </lineage>
</organism>
<proteinExistence type="predicted"/>
<evidence type="ECO:0000256" key="1">
    <source>
        <dbReference type="SAM" id="Phobius"/>
    </source>
</evidence>
<dbReference type="EMBL" id="UOGE01000060">
    <property type="protein sequence ID" value="VAX20670.1"/>
    <property type="molecule type" value="Genomic_DNA"/>
</dbReference>
<dbReference type="PROSITE" id="PS50005">
    <property type="entry name" value="TPR"/>
    <property type="match status" value="1"/>
</dbReference>
<sequence length="177" mass="19618">MDAFQVPVSALITICVGLTVLAVAVSDSELWRGGMDHKGASEQIYTTESERLVSRYIQEKEVSYDMLVDEIESYFGDSASESLLKTVDRAIEMAPPPKLARLYNLRGLILRDIGLEDEAVDSFRKSLMINPDNMEARMGLVIHYMKTNMFGLARSEIGKAINSGGQIDLMPHSTKGL</sequence>
<gene>
    <name evidence="2" type="ORF">MNBD_NITROSPINAE02-1534</name>
</gene>
<dbReference type="InterPro" id="IPR019734">
    <property type="entry name" value="TPR_rpt"/>
</dbReference>